<keyword evidence="2" id="KW-0489">Methyltransferase</keyword>
<dbReference type="InterPro" id="IPR006342">
    <property type="entry name" value="FkbM_mtfrase"/>
</dbReference>
<dbReference type="Gene3D" id="3.90.550.10">
    <property type="entry name" value="Spore Coat Polysaccharide Biosynthesis Protein SpsA, Chain A"/>
    <property type="match status" value="1"/>
</dbReference>
<dbReference type="Pfam" id="PF05050">
    <property type="entry name" value="Methyltransf_21"/>
    <property type="match status" value="1"/>
</dbReference>
<dbReference type="RefSeq" id="WP_154149836.1">
    <property type="nucleotide sequence ID" value="NZ_SZWE01000001.1"/>
</dbReference>
<gene>
    <name evidence="2" type="ORF">FDP25_05895</name>
</gene>
<accession>A0A844D199</accession>
<dbReference type="SUPFAM" id="SSF53335">
    <property type="entry name" value="S-adenosyl-L-methionine-dependent methyltransferases"/>
    <property type="match status" value="1"/>
</dbReference>
<dbReference type="AlphaFoldDB" id="A0A844D199"/>
<dbReference type="Gene3D" id="3.40.50.150">
    <property type="entry name" value="Vaccinia Virus protein VP39"/>
    <property type="match status" value="1"/>
</dbReference>
<dbReference type="GO" id="GO:0008168">
    <property type="term" value="F:methyltransferase activity"/>
    <property type="evidence" value="ECO:0007669"/>
    <property type="project" value="UniProtKB-KW"/>
</dbReference>
<organism evidence="2 3">
    <name type="scientific">Roseovarius bejariae</name>
    <dbReference type="NCBI Taxonomy" id="2576383"/>
    <lineage>
        <taxon>Bacteria</taxon>
        <taxon>Pseudomonadati</taxon>
        <taxon>Pseudomonadota</taxon>
        <taxon>Alphaproteobacteria</taxon>
        <taxon>Rhodobacterales</taxon>
        <taxon>Roseobacteraceae</taxon>
        <taxon>Roseovarius</taxon>
    </lineage>
</organism>
<evidence type="ECO:0000313" key="2">
    <source>
        <dbReference type="EMBL" id="MRU14958.1"/>
    </source>
</evidence>
<evidence type="ECO:0000259" key="1">
    <source>
        <dbReference type="Pfam" id="PF05050"/>
    </source>
</evidence>
<protein>
    <submittedName>
        <fullName evidence="2">FkbM family methyltransferase</fullName>
    </submittedName>
</protein>
<keyword evidence="3" id="KW-1185">Reference proteome</keyword>
<dbReference type="NCBIfam" id="TIGR01444">
    <property type="entry name" value="fkbM_fam"/>
    <property type="match status" value="1"/>
</dbReference>
<dbReference type="Proteomes" id="UP000564704">
    <property type="component" value="Unassembled WGS sequence"/>
</dbReference>
<sequence length="510" mass="57162">MAHFPHDTLNVNTLPDEDIRYSFCTLVTKPEQYAEMVDSFRSRGFDGDSVEFLYADNTQGNSHDGYSGLGKMIHKSRGKYVVLVHQDVLAIDNRTQLDTALEELTSLDPTWALAGNAGSTIEGKPARRLTSVIGYNEYIGKLPAKVETLDEDILILRRDATLAPSCDLSGFHLYGTDLVQQAIFRGRSAYVIDFHVEHLGLSEIDEAFITAIDAFRDKYRWATRPKLLSTPVTHVGFGREFLKSFRHRRRIMHEAAGTKPIFDLPALRRKLSDAKYLMRDDARGARYDLDGTTFQLPKHSPVAAIRAILAGNYEKPERDLSRKWLPKDLPVVELGGAYGIVSNLLRNHLNPGTQLIVVEANPDLIDICNRNIGDVDNEHTTVLNAALAYDSDVVRFTITNGLHTSHVATECRADEGHEIEVPATSLVDLLKSQKIEEQYCLVCDIEGEEFELFLKDKEALKHCAVAIVEFHPDPFVRRGVSTSAFFDHVRSVGFEIVETRANVLVAKRAN</sequence>
<feature type="domain" description="Methyltransferase FkbM" evidence="1">
    <location>
        <begin position="346"/>
        <end position="493"/>
    </location>
</feature>
<name>A0A844D199_9RHOB</name>
<dbReference type="GO" id="GO:0032259">
    <property type="term" value="P:methylation"/>
    <property type="evidence" value="ECO:0007669"/>
    <property type="project" value="UniProtKB-KW"/>
</dbReference>
<dbReference type="EMBL" id="SZWE01000001">
    <property type="protein sequence ID" value="MRU14958.1"/>
    <property type="molecule type" value="Genomic_DNA"/>
</dbReference>
<dbReference type="InterPro" id="IPR029044">
    <property type="entry name" value="Nucleotide-diphossugar_trans"/>
</dbReference>
<evidence type="ECO:0000313" key="3">
    <source>
        <dbReference type="Proteomes" id="UP000564704"/>
    </source>
</evidence>
<dbReference type="InterPro" id="IPR029063">
    <property type="entry name" value="SAM-dependent_MTases_sf"/>
</dbReference>
<comment type="caution">
    <text evidence="2">The sequence shown here is derived from an EMBL/GenBank/DDBJ whole genome shotgun (WGS) entry which is preliminary data.</text>
</comment>
<reference evidence="2 3" key="1">
    <citation type="submission" date="2019-05" db="EMBL/GenBank/DDBJ databases">
        <title>Roseovarius bejariae sp. nov., a moderately halophylic bacterium isolated from a saline soil in Rambla Salada (Murcia).</title>
        <authorList>
            <person name="Castro D.J."/>
            <person name="Gomez-Altuve A."/>
            <person name="Reina J.C."/>
            <person name="Rodriguez M."/>
            <person name="Sampedro I."/>
            <person name="Llamas I."/>
            <person name="Martinez-Checa F."/>
        </authorList>
    </citation>
    <scope>NUCLEOTIDE SEQUENCE [LARGE SCALE GENOMIC DNA]</scope>
    <source>
        <strain evidence="2 3">A21</strain>
    </source>
</reference>
<dbReference type="OrthoDB" id="7851643at2"/>
<keyword evidence="2" id="KW-0808">Transferase</keyword>
<proteinExistence type="predicted"/>